<dbReference type="RefSeq" id="WP_068305442.1">
    <property type="nucleotide sequence ID" value="NZ_FNAK01000002.1"/>
</dbReference>
<dbReference type="STRING" id="637679.GCA_001550055_02459"/>
<organism evidence="1 2">
    <name type="scientific">Kordiimonas lacus</name>
    <dbReference type="NCBI Taxonomy" id="637679"/>
    <lineage>
        <taxon>Bacteria</taxon>
        <taxon>Pseudomonadati</taxon>
        <taxon>Pseudomonadota</taxon>
        <taxon>Alphaproteobacteria</taxon>
        <taxon>Kordiimonadales</taxon>
        <taxon>Kordiimonadaceae</taxon>
        <taxon>Kordiimonas</taxon>
    </lineage>
</organism>
<accession>A0A1G6VJ74</accession>
<name>A0A1G6VJ74_9PROT</name>
<proteinExistence type="predicted"/>
<protein>
    <submittedName>
        <fullName evidence="1">Uncharacterized protein</fullName>
    </submittedName>
</protein>
<dbReference type="Proteomes" id="UP000183685">
    <property type="component" value="Unassembled WGS sequence"/>
</dbReference>
<dbReference type="AlphaFoldDB" id="A0A1G6VJ74"/>
<evidence type="ECO:0000313" key="2">
    <source>
        <dbReference type="Proteomes" id="UP000183685"/>
    </source>
</evidence>
<keyword evidence="2" id="KW-1185">Reference proteome</keyword>
<gene>
    <name evidence="1" type="ORF">SAMN04488071_0745</name>
</gene>
<sequence>MPPFLIQRQGFQLKISTIGEAAALEAVGILNNSELIAWANHMLINGHYSQGLDALDDTPETLPAQAHELFKQAVKELQVQEFSPHDAAFTAARVIIQQIADQEVDPEVGCQFLCHHFSLGSPQKGPASNFSEELGMREFVYLEHEMCHARAALQHPVPYDPGPPEVIKQEILSEAQRWLNANT</sequence>
<reference evidence="1 2" key="1">
    <citation type="submission" date="2016-10" db="EMBL/GenBank/DDBJ databases">
        <authorList>
            <person name="de Groot N.N."/>
        </authorList>
    </citation>
    <scope>NUCLEOTIDE SEQUENCE [LARGE SCALE GENOMIC DNA]</scope>
    <source>
        <strain evidence="1 2">CGMCC 1.9109</strain>
    </source>
</reference>
<evidence type="ECO:0000313" key="1">
    <source>
        <dbReference type="EMBL" id="SDD53561.1"/>
    </source>
</evidence>
<dbReference type="EMBL" id="FNAK01000002">
    <property type="protein sequence ID" value="SDD53561.1"/>
    <property type="molecule type" value="Genomic_DNA"/>
</dbReference>